<evidence type="ECO:0008006" key="5">
    <source>
        <dbReference type="Google" id="ProtNLM"/>
    </source>
</evidence>
<sequence>MSQNLLMVLFVRGLRAFALGTVLVGIGACGSSTTDSAQTPPPTLTPSPPTSSFTLTGDVSLTGSPLTSLTVACFVPSFNGKLIAVNGQVGQRADAPYVTITIDSSKVTVGEAAGSGPTYSSRSFSGAGVSGFDPARGARVTGPLTENASSVAKGTLGAVTAITGSVSCGNQVPGTTNIKISGSTPEGTVGDFTTTRVACVTTKYGQSVQVATLTTIGGQPALVSVFILKYINDPSVANAPAFTMSQTLQNAPGHFYTRVPGSGTFSVTDTGGHIDGDVIEQVAAGATPHTLHITGDATCGSRSTFK</sequence>
<dbReference type="Proteomes" id="UP000248724">
    <property type="component" value="Unassembled WGS sequence"/>
</dbReference>
<feature type="compositionally biased region" description="Pro residues" evidence="1">
    <location>
        <begin position="39"/>
        <end position="49"/>
    </location>
</feature>
<organism evidence="3 4">
    <name type="scientific">Candidatus Aeolococcus gillhamiae</name>
    <dbReference type="NCBI Taxonomy" id="3127015"/>
    <lineage>
        <taxon>Bacteria</taxon>
        <taxon>Bacillati</taxon>
        <taxon>Candidatus Dormiibacterota</taxon>
        <taxon>Candidatus Dormibacteria</taxon>
        <taxon>Candidatus Aeolococcales</taxon>
        <taxon>Candidatus Aeolococcaceae</taxon>
        <taxon>Candidatus Aeolococcus</taxon>
    </lineage>
</organism>
<feature type="chain" id="PRO_5016079177" description="DUF5666 domain-containing protein" evidence="2">
    <location>
        <begin position="38"/>
        <end position="306"/>
    </location>
</feature>
<keyword evidence="2" id="KW-0732">Signal</keyword>
<comment type="caution">
    <text evidence="3">The sequence shown here is derived from an EMBL/GenBank/DDBJ whole genome shotgun (WGS) entry which is preliminary data.</text>
</comment>
<evidence type="ECO:0000313" key="4">
    <source>
        <dbReference type="Proteomes" id="UP000248724"/>
    </source>
</evidence>
<gene>
    <name evidence="3" type="ORF">DLM65_05490</name>
</gene>
<feature type="region of interest" description="Disordered" evidence="1">
    <location>
        <begin position="32"/>
        <end position="51"/>
    </location>
</feature>
<evidence type="ECO:0000256" key="1">
    <source>
        <dbReference type="SAM" id="MobiDB-lite"/>
    </source>
</evidence>
<proteinExistence type="predicted"/>
<protein>
    <recommendedName>
        <fullName evidence="5">DUF5666 domain-containing protein</fullName>
    </recommendedName>
</protein>
<evidence type="ECO:0000313" key="3">
    <source>
        <dbReference type="EMBL" id="PZR81644.1"/>
    </source>
</evidence>
<name>A0A2W6ADU6_9BACT</name>
<feature type="signal peptide" evidence="2">
    <location>
        <begin position="1"/>
        <end position="37"/>
    </location>
</feature>
<dbReference type="AlphaFoldDB" id="A0A2W6ADU6"/>
<dbReference type="EMBL" id="QHBU01000102">
    <property type="protein sequence ID" value="PZR81644.1"/>
    <property type="molecule type" value="Genomic_DNA"/>
</dbReference>
<accession>A0A2W6ADU6</accession>
<reference evidence="3 4" key="1">
    <citation type="journal article" date="2017" name="Nature">
        <title>Atmospheric trace gases support primary production in Antarctic desert surface soil.</title>
        <authorList>
            <person name="Ji M."/>
            <person name="Greening C."/>
            <person name="Vanwonterghem I."/>
            <person name="Carere C.R."/>
            <person name="Bay S.K."/>
            <person name="Steen J.A."/>
            <person name="Montgomery K."/>
            <person name="Lines T."/>
            <person name="Beardall J."/>
            <person name="van Dorst J."/>
            <person name="Snape I."/>
            <person name="Stott M.B."/>
            <person name="Hugenholtz P."/>
            <person name="Ferrari B.C."/>
        </authorList>
    </citation>
    <scope>NUCLEOTIDE SEQUENCE [LARGE SCALE GENOMIC DNA]</scope>
    <source>
        <strain evidence="3">RRmetagenome_bin12</strain>
    </source>
</reference>
<evidence type="ECO:0000256" key="2">
    <source>
        <dbReference type="SAM" id="SignalP"/>
    </source>
</evidence>